<keyword evidence="2 8" id="KW-1003">Cell membrane</keyword>
<dbReference type="Pfam" id="PF00005">
    <property type="entry name" value="ABC_tran"/>
    <property type="match status" value="1"/>
</dbReference>
<dbReference type="InterPro" id="IPR003593">
    <property type="entry name" value="AAA+_ATPase"/>
</dbReference>
<dbReference type="HAMAP" id="MF_01005">
    <property type="entry name" value="BtuD"/>
    <property type="match status" value="1"/>
</dbReference>
<dbReference type="SUPFAM" id="SSF52540">
    <property type="entry name" value="P-loop containing nucleoside triphosphate hydrolases"/>
    <property type="match status" value="1"/>
</dbReference>
<dbReference type="AlphaFoldDB" id="A0A0L0GZ73"/>
<protein>
    <recommendedName>
        <fullName evidence="8">Vitamin B12 import ATP-binding protein BtuD</fullName>
        <ecNumber evidence="8">7.6.2.8</ecNumber>
    </recommendedName>
    <alternativeName>
        <fullName evidence="8">Vitamin B12-transporting ATPase</fullName>
    </alternativeName>
</protein>
<dbReference type="EC" id="7.6.2.8" evidence="8"/>
<keyword evidence="4 8" id="KW-0547">Nucleotide-binding</keyword>
<evidence type="ECO:0000256" key="8">
    <source>
        <dbReference type="HAMAP-Rule" id="MF_01005"/>
    </source>
</evidence>
<dbReference type="InterPro" id="IPR003439">
    <property type="entry name" value="ABC_transporter-like_ATP-bd"/>
</dbReference>
<evidence type="ECO:0000259" key="9">
    <source>
        <dbReference type="PROSITE" id="PS50893"/>
    </source>
</evidence>
<dbReference type="STRING" id="379893.GCA_001297775_01375"/>
<accession>A0A0L0GZ73</accession>
<reference evidence="10 11" key="1">
    <citation type="journal article" date="2015" name="Appl. Environ. Microbiol.">
        <title>The Enterobacterium Trabulsiella odontotermitis Presents Novel Adaptations Related to Its Association with Fungus-Growing Termites.</title>
        <authorList>
            <person name="Sapountzis P."/>
            <person name="Gruntjes T."/>
            <person name="Otani S."/>
            <person name="Estevez J."/>
            <person name="da Costa R.R."/>
            <person name="Plunkett G.3rd."/>
            <person name="Perna N.T."/>
            <person name="Poulsen M."/>
        </authorList>
    </citation>
    <scope>NUCLEOTIDE SEQUENCE [LARGE SCALE GENOMIC DNA]</scope>
    <source>
        <strain evidence="10 11">12</strain>
    </source>
</reference>
<evidence type="ECO:0000313" key="10">
    <source>
        <dbReference type="EMBL" id="KNC94505.1"/>
    </source>
</evidence>
<comment type="subunit">
    <text evidence="8">The complex is composed of two ATP-binding proteins (BtuD), two transmembrane proteins (BtuC) and a solute-binding protein (BtuF).</text>
</comment>
<feature type="domain" description="ABC transporter" evidence="9">
    <location>
        <begin position="1"/>
        <end position="233"/>
    </location>
</feature>
<dbReference type="PATRIC" id="fig|379893.4.peg.2833"/>
<dbReference type="NCBIfam" id="NF002981">
    <property type="entry name" value="PRK03695.1"/>
    <property type="match status" value="1"/>
</dbReference>
<dbReference type="Proteomes" id="UP000037393">
    <property type="component" value="Unassembled WGS sequence"/>
</dbReference>
<gene>
    <name evidence="8" type="primary">btuD</name>
    <name evidence="10" type="ORF">GM31_13960</name>
</gene>
<sequence>MTVLMQLHQVEETARLGPFSADVQSGEILHLVGPNGAGKSTLLTRMAGLSTGKGHIALNGRALESWSETELAHHRAYLTQQQTPPFAIPVWQYLMLHQHDKSQSVLLNKMANALGLMSKLGRQTNQLSGGEWQRVRLAAVMLQIHPEGNPQGQLLLLDEPMNSLDVAQQAALDGMLNQLCESGITVVMSSHDLNYSLRNAHRVWLMRDGKLIASGEKDAVLTPEHLFQAWQIHFQRLDISGHQILVSSLPHERSLAS</sequence>
<comment type="caution">
    <text evidence="10">The sequence shown here is derived from an EMBL/GenBank/DDBJ whole genome shotgun (WGS) entry which is preliminary data.</text>
</comment>
<evidence type="ECO:0000256" key="2">
    <source>
        <dbReference type="ARBA" id="ARBA00022475"/>
    </source>
</evidence>
<evidence type="ECO:0000256" key="1">
    <source>
        <dbReference type="ARBA" id="ARBA00022448"/>
    </source>
</evidence>
<comment type="function">
    <text evidence="8">Part of the ABC transporter complex BtuCDF involved in vitamin B12 import. Responsible for energy coupling to the transport system.</text>
</comment>
<dbReference type="PANTHER" id="PTHR42734:SF18">
    <property type="entry name" value="VITAMIN B12 IMPORT ATP-BINDING PROTEIN BTUD"/>
    <property type="match status" value="1"/>
</dbReference>
<evidence type="ECO:0000256" key="6">
    <source>
        <dbReference type="ARBA" id="ARBA00022967"/>
    </source>
</evidence>
<dbReference type="CDD" id="cd03214">
    <property type="entry name" value="ABC_Iron-Siderophores_B12_Hemin"/>
    <property type="match status" value="1"/>
</dbReference>
<evidence type="ECO:0000313" key="11">
    <source>
        <dbReference type="Proteomes" id="UP000037393"/>
    </source>
</evidence>
<organism evidence="10 11">
    <name type="scientific">Trabulsiella odontotermitis</name>
    <dbReference type="NCBI Taxonomy" id="379893"/>
    <lineage>
        <taxon>Bacteria</taxon>
        <taxon>Pseudomonadati</taxon>
        <taxon>Pseudomonadota</taxon>
        <taxon>Gammaproteobacteria</taxon>
        <taxon>Enterobacterales</taxon>
        <taxon>Enterobacteriaceae</taxon>
        <taxon>Trabulsiella</taxon>
    </lineage>
</organism>
<dbReference type="PANTHER" id="PTHR42734">
    <property type="entry name" value="METAL TRANSPORT SYSTEM ATP-BINDING PROTEIN TM_0124-RELATED"/>
    <property type="match status" value="1"/>
</dbReference>
<dbReference type="Gene3D" id="3.40.50.300">
    <property type="entry name" value="P-loop containing nucleotide triphosphate hydrolases"/>
    <property type="match status" value="1"/>
</dbReference>
<dbReference type="InterPro" id="IPR023693">
    <property type="entry name" value="ABC_transptr_BtuD"/>
</dbReference>
<evidence type="ECO:0000256" key="3">
    <source>
        <dbReference type="ARBA" id="ARBA00022519"/>
    </source>
</evidence>
<dbReference type="EMBL" id="JNGI01000025">
    <property type="protein sequence ID" value="KNC94505.1"/>
    <property type="molecule type" value="Genomic_DNA"/>
</dbReference>
<dbReference type="GO" id="GO:0016887">
    <property type="term" value="F:ATP hydrolysis activity"/>
    <property type="evidence" value="ECO:0007669"/>
    <property type="project" value="InterPro"/>
</dbReference>
<dbReference type="InterPro" id="IPR027417">
    <property type="entry name" value="P-loop_NTPase"/>
</dbReference>
<dbReference type="PROSITE" id="PS50893">
    <property type="entry name" value="ABC_TRANSPORTER_2"/>
    <property type="match status" value="1"/>
</dbReference>
<comment type="similarity">
    <text evidence="8">Belongs to the ABC transporter superfamily. Vitamin B12 importer (TC 3.A.1.13.1) family.</text>
</comment>
<evidence type="ECO:0000256" key="4">
    <source>
        <dbReference type="ARBA" id="ARBA00022741"/>
    </source>
</evidence>
<proteinExistence type="inferred from homology"/>
<dbReference type="RefSeq" id="WP_049856360.1">
    <property type="nucleotide sequence ID" value="NZ_JNGI01000025.1"/>
</dbReference>
<dbReference type="GO" id="GO:0005886">
    <property type="term" value="C:plasma membrane"/>
    <property type="evidence" value="ECO:0007669"/>
    <property type="project" value="UniProtKB-SubCell"/>
</dbReference>
<keyword evidence="6 8" id="KW-1278">Translocase</keyword>
<dbReference type="GO" id="GO:0005524">
    <property type="term" value="F:ATP binding"/>
    <property type="evidence" value="ECO:0007669"/>
    <property type="project" value="UniProtKB-KW"/>
</dbReference>
<keyword evidence="1 8" id="KW-0813">Transport</keyword>
<dbReference type="FunFam" id="3.40.50.300:FF:000462">
    <property type="entry name" value="Vitamin B12 import ATP-binding protein BtuD"/>
    <property type="match status" value="1"/>
</dbReference>
<dbReference type="GO" id="GO:0015420">
    <property type="term" value="F:ABC-type vitamin B12 transporter activity"/>
    <property type="evidence" value="ECO:0007669"/>
    <property type="project" value="UniProtKB-UniRule"/>
</dbReference>
<name>A0A0L0GZ73_9ENTR</name>
<evidence type="ECO:0000256" key="7">
    <source>
        <dbReference type="ARBA" id="ARBA00023136"/>
    </source>
</evidence>
<dbReference type="PROSITE" id="PS00211">
    <property type="entry name" value="ABC_TRANSPORTER_1"/>
    <property type="match status" value="1"/>
</dbReference>
<keyword evidence="5 8" id="KW-0067">ATP-binding</keyword>
<evidence type="ECO:0000256" key="5">
    <source>
        <dbReference type="ARBA" id="ARBA00022840"/>
    </source>
</evidence>
<comment type="catalytic activity">
    <reaction evidence="8">
        <text>an R-cob(III)alamin(out) + ATP + H2O = an R-cob(III)alamin(in) + ADP + phosphate + H(+)</text>
        <dbReference type="Rhea" id="RHEA:17873"/>
        <dbReference type="ChEBI" id="CHEBI:15377"/>
        <dbReference type="ChEBI" id="CHEBI:15378"/>
        <dbReference type="ChEBI" id="CHEBI:30616"/>
        <dbReference type="ChEBI" id="CHEBI:43474"/>
        <dbReference type="ChEBI" id="CHEBI:140785"/>
        <dbReference type="ChEBI" id="CHEBI:456216"/>
        <dbReference type="EC" id="7.6.2.8"/>
    </reaction>
</comment>
<dbReference type="OrthoDB" id="5292475at2"/>
<feature type="binding site" evidence="8">
    <location>
        <begin position="33"/>
        <end position="40"/>
    </location>
    <ligand>
        <name>ATP</name>
        <dbReference type="ChEBI" id="CHEBI:30616"/>
    </ligand>
</feature>
<keyword evidence="3" id="KW-0997">Cell inner membrane</keyword>
<keyword evidence="11" id="KW-1185">Reference proteome</keyword>
<comment type="subcellular location">
    <subcellularLocation>
        <location evidence="8">Cell membrane</location>
        <topology evidence="8">Peripheral membrane protein</topology>
    </subcellularLocation>
</comment>
<dbReference type="InterPro" id="IPR050153">
    <property type="entry name" value="Metal_Ion_Import_ABC"/>
</dbReference>
<dbReference type="InterPro" id="IPR017871">
    <property type="entry name" value="ABC_transporter-like_CS"/>
</dbReference>
<keyword evidence="10" id="KW-0378">Hydrolase</keyword>
<keyword evidence="7 8" id="KW-0472">Membrane</keyword>
<dbReference type="SMART" id="SM00382">
    <property type="entry name" value="AAA"/>
    <property type="match status" value="1"/>
</dbReference>